<comment type="caution">
    <text evidence="1">The sequence shown here is derived from an EMBL/GenBank/DDBJ whole genome shotgun (WGS) entry which is preliminary data.</text>
</comment>
<protein>
    <submittedName>
        <fullName evidence="1">Uncharacterized protein</fullName>
    </submittedName>
</protein>
<evidence type="ECO:0000313" key="1">
    <source>
        <dbReference type="EMBL" id="CAI9619587.1"/>
    </source>
</evidence>
<evidence type="ECO:0000313" key="2">
    <source>
        <dbReference type="Proteomes" id="UP001162483"/>
    </source>
</evidence>
<keyword evidence="2" id="KW-1185">Reference proteome</keyword>
<proteinExistence type="predicted"/>
<gene>
    <name evidence="1" type="ORF">SPARVUS_LOCUS15855025</name>
</gene>
<dbReference type="Proteomes" id="UP001162483">
    <property type="component" value="Unassembled WGS sequence"/>
</dbReference>
<name>A0ABN9HCZ7_9NEOB</name>
<accession>A0ABN9HCZ7</accession>
<organism evidence="1 2">
    <name type="scientific">Staurois parvus</name>
    <dbReference type="NCBI Taxonomy" id="386267"/>
    <lineage>
        <taxon>Eukaryota</taxon>
        <taxon>Metazoa</taxon>
        <taxon>Chordata</taxon>
        <taxon>Craniata</taxon>
        <taxon>Vertebrata</taxon>
        <taxon>Euteleostomi</taxon>
        <taxon>Amphibia</taxon>
        <taxon>Batrachia</taxon>
        <taxon>Anura</taxon>
        <taxon>Neobatrachia</taxon>
        <taxon>Ranoidea</taxon>
        <taxon>Ranidae</taxon>
        <taxon>Staurois</taxon>
    </lineage>
</organism>
<sequence>MPGVLWGSSQPPLDAEASVPEVFTDPDIRGLLGWVCRHIQTLEQALEVDPAEDQPGLVAYIK</sequence>
<reference evidence="1" key="1">
    <citation type="submission" date="2023-05" db="EMBL/GenBank/DDBJ databases">
        <authorList>
            <person name="Stuckert A."/>
        </authorList>
    </citation>
    <scope>NUCLEOTIDE SEQUENCE</scope>
</reference>
<feature type="non-terminal residue" evidence="1">
    <location>
        <position position="62"/>
    </location>
</feature>
<dbReference type="EMBL" id="CATNWA010020710">
    <property type="protein sequence ID" value="CAI9619587.1"/>
    <property type="molecule type" value="Genomic_DNA"/>
</dbReference>